<dbReference type="GO" id="GO:0008514">
    <property type="term" value="F:organic anion transmembrane transporter activity"/>
    <property type="evidence" value="ECO:0007669"/>
    <property type="project" value="UniProtKB-ARBA"/>
</dbReference>
<feature type="transmembrane region" description="Helical" evidence="9">
    <location>
        <begin position="387"/>
        <end position="410"/>
    </location>
</feature>
<sequence>MGDAGIDNKGFQDIALHDTTIYSGKGKDGKARAAVVSFHDITYTVATREKRKTVSKTVLNKVSGIFKPGMNAILGPTGGGKTSLLDVLAARKSPQGLSGRVLIDGKDQPRNFRLISGYVVQDDVIMGTLTVRENLEFSASLRLPETISRKEKKKRVDDIIEELGLTSCANTKIGTQFFRGVSGGERKRTSIGMELVIQPGILFLDEPTTGLDATTASSVIEHLARLSRQGRTIIFSIHQPRFSIFRFFDRLHLLSLGETVYHGSAQTALEYFRQVGYECEEHNNPADFFLDTIIANAASLKGGEESMHSEIGNAENGMLPRTSELLTEVFKNSEVGKQLDKEGRGILGSSPEKGSIKEQEITYATSFIQQLMVVSKRAAKNIIRNPFVLIIQNVMLLVFAVLTGLIYFQLDTTRPAGIQNRVGAFLFLSMQQVFVNMSGMEIFIQERAIFVHESANGFYRVSPYYFGKIVCDLLPLRLCPCLLFSTVVYWMMGFQAEADNFFIFVLTLVLTSFAATGVAFAMSSSTSQLSVATLLSALTFILSMIFGGIFVNIESLPGWIRWIQYLSMFRYTINALSIVEMSGLEFCDENGNLCITGEMYLKDQGIKDTTWGLWQNHVALSCFIIGFFFLAYVQLRRIPKSK</sequence>
<dbReference type="SUPFAM" id="SSF52540">
    <property type="entry name" value="P-loop containing nucleoside triphosphate hydrolases"/>
    <property type="match status" value="1"/>
</dbReference>
<gene>
    <name evidence="11" type="ORF">HOLleu_37290</name>
</gene>
<dbReference type="GO" id="GO:0016887">
    <property type="term" value="F:ATP hydrolysis activity"/>
    <property type="evidence" value="ECO:0007669"/>
    <property type="project" value="InterPro"/>
</dbReference>
<accession>A0A9Q0YHU1</accession>
<evidence type="ECO:0000256" key="7">
    <source>
        <dbReference type="ARBA" id="ARBA00022989"/>
    </source>
</evidence>
<dbReference type="InterPro" id="IPR013525">
    <property type="entry name" value="ABC2_TM"/>
</dbReference>
<evidence type="ECO:0000313" key="11">
    <source>
        <dbReference type="EMBL" id="KAJ8022404.1"/>
    </source>
</evidence>
<feature type="transmembrane region" description="Helical" evidence="9">
    <location>
        <begin position="529"/>
        <end position="551"/>
    </location>
</feature>
<comment type="subcellular location">
    <subcellularLocation>
        <location evidence="1">Membrane</location>
        <topology evidence="1">Multi-pass membrane protein</topology>
    </subcellularLocation>
</comment>
<comment type="caution">
    <text evidence="11">The sequence shown here is derived from an EMBL/GenBank/DDBJ whole genome shotgun (WGS) entry which is preliminary data.</text>
</comment>
<dbReference type="FunFam" id="3.40.50.300:FF:000622">
    <property type="entry name" value="ATP-binding cassette sub-family G member 2"/>
    <property type="match status" value="1"/>
</dbReference>
<dbReference type="GO" id="GO:0015562">
    <property type="term" value="F:efflux transmembrane transporter activity"/>
    <property type="evidence" value="ECO:0007669"/>
    <property type="project" value="UniProtKB-ARBA"/>
</dbReference>
<name>A0A9Q0YHU1_HOLLE</name>
<dbReference type="EMBL" id="JAIZAY010000020">
    <property type="protein sequence ID" value="KAJ8022404.1"/>
    <property type="molecule type" value="Genomic_DNA"/>
</dbReference>
<protein>
    <submittedName>
        <fullName evidence="11">ATP-binding cassette sub-family G member 2</fullName>
    </submittedName>
</protein>
<dbReference type="InterPro" id="IPR043926">
    <property type="entry name" value="ABCG_dom"/>
</dbReference>
<dbReference type="PANTHER" id="PTHR48041">
    <property type="entry name" value="ABC TRANSPORTER G FAMILY MEMBER 28"/>
    <property type="match status" value="1"/>
</dbReference>
<evidence type="ECO:0000256" key="8">
    <source>
        <dbReference type="ARBA" id="ARBA00023136"/>
    </source>
</evidence>
<dbReference type="CDD" id="cd03213">
    <property type="entry name" value="ABCG_EPDR"/>
    <property type="match status" value="1"/>
</dbReference>
<keyword evidence="3" id="KW-0813">Transport</keyword>
<keyword evidence="4 9" id="KW-0812">Transmembrane</keyword>
<keyword evidence="12" id="KW-1185">Reference proteome</keyword>
<dbReference type="GO" id="GO:0016324">
    <property type="term" value="C:apical plasma membrane"/>
    <property type="evidence" value="ECO:0007669"/>
    <property type="project" value="UniProtKB-ARBA"/>
</dbReference>
<keyword evidence="5" id="KW-0547">Nucleotide-binding</keyword>
<dbReference type="PANTHER" id="PTHR48041:SF116">
    <property type="entry name" value="PROTEIN BROWN"/>
    <property type="match status" value="1"/>
</dbReference>
<feature type="transmembrane region" description="Helical" evidence="9">
    <location>
        <begin position="465"/>
        <end position="489"/>
    </location>
</feature>
<evidence type="ECO:0000256" key="6">
    <source>
        <dbReference type="ARBA" id="ARBA00022840"/>
    </source>
</evidence>
<dbReference type="Pfam" id="PF00005">
    <property type="entry name" value="ABC_tran"/>
    <property type="match status" value="1"/>
</dbReference>
<evidence type="ECO:0000256" key="9">
    <source>
        <dbReference type="SAM" id="Phobius"/>
    </source>
</evidence>
<feature type="transmembrane region" description="Helical" evidence="9">
    <location>
        <begin position="617"/>
        <end position="635"/>
    </location>
</feature>
<dbReference type="GO" id="GO:0005524">
    <property type="term" value="F:ATP binding"/>
    <property type="evidence" value="ECO:0007669"/>
    <property type="project" value="UniProtKB-KW"/>
</dbReference>
<dbReference type="SMART" id="SM00382">
    <property type="entry name" value="AAA"/>
    <property type="match status" value="1"/>
</dbReference>
<proteinExistence type="inferred from homology"/>
<evidence type="ECO:0000256" key="2">
    <source>
        <dbReference type="ARBA" id="ARBA00005814"/>
    </source>
</evidence>
<dbReference type="OrthoDB" id="66620at2759"/>
<keyword evidence="7 9" id="KW-1133">Transmembrane helix</keyword>
<evidence type="ECO:0000256" key="4">
    <source>
        <dbReference type="ARBA" id="ARBA00022692"/>
    </source>
</evidence>
<dbReference type="PROSITE" id="PS50893">
    <property type="entry name" value="ABC_TRANSPORTER_2"/>
    <property type="match status" value="1"/>
</dbReference>
<dbReference type="Pfam" id="PF01061">
    <property type="entry name" value="ABC2_membrane"/>
    <property type="match status" value="1"/>
</dbReference>
<dbReference type="Gene3D" id="3.40.50.300">
    <property type="entry name" value="P-loop containing nucleotide triphosphate hydrolases"/>
    <property type="match status" value="1"/>
</dbReference>
<evidence type="ECO:0000259" key="10">
    <source>
        <dbReference type="PROSITE" id="PS50893"/>
    </source>
</evidence>
<dbReference type="InterPro" id="IPR003439">
    <property type="entry name" value="ABC_transporter-like_ATP-bd"/>
</dbReference>
<feature type="transmembrane region" description="Helical" evidence="9">
    <location>
        <begin position="501"/>
        <end position="522"/>
    </location>
</feature>
<evidence type="ECO:0000256" key="5">
    <source>
        <dbReference type="ARBA" id="ARBA00022741"/>
    </source>
</evidence>
<evidence type="ECO:0000313" key="12">
    <source>
        <dbReference type="Proteomes" id="UP001152320"/>
    </source>
</evidence>
<dbReference type="Proteomes" id="UP001152320">
    <property type="component" value="Chromosome 20"/>
</dbReference>
<evidence type="ECO:0000256" key="1">
    <source>
        <dbReference type="ARBA" id="ARBA00004141"/>
    </source>
</evidence>
<organism evidence="11 12">
    <name type="scientific">Holothuria leucospilota</name>
    <name type="common">Black long sea cucumber</name>
    <name type="synonym">Mertensiothuria leucospilota</name>
    <dbReference type="NCBI Taxonomy" id="206669"/>
    <lineage>
        <taxon>Eukaryota</taxon>
        <taxon>Metazoa</taxon>
        <taxon>Echinodermata</taxon>
        <taxon>Eleutherozoa</taxon>
        <taxon>Echinozoa</taxon>
        <taxon>Holothuroidea</taxon>
        <taxon>Aspidochirotacea</taxon>
        <taxon>Aspidochirotida</taxon>
        <taxon>Holothuriidae</taxon>
        <taxon>Holothuria</taxon>
    </lineage>
</organism>
<dbReference type="InterPro" id="IPR050352">
    <property type="entry name" value="ABCG_transporters"/>
</dbReference>
<feature type="domain" description="ABC transporter" evidence="10">
    <location>
        <begin position="36"/>
        <end position="281"/>
    </location>
</feature>
<evidence type="ECO:0000256" key="3">
    <source>
        <dbReference type="ARBA" id="ARBA00022448"/>
    </source>
</evidence>
<keyword evidence="6 11" id="KW-0067">ATP-binding</keyword>
<reference evidence="11" key="1">
    <citation type="submission" date="2021-10" db="EMBL/GenBank/DDBJ databases">
        <title>Tropical sea cucumber genome reveals ecological adaptation and Cuvierian tubules defense mechanism.</title>
        <authorList>
            <person name="Chen T."/>
        </authorList>
    </citation>
    <scope>NUCLEOTIDE SEQUENCE</scope>
    <source>
        <strain evidence="11">Nanhai2018</strain>
        <tissue evidence="11">Muscle</tissue>
    </source>
</reference>
<dbReference type="GO" id="GO:0140359">
    <property type="term" value="F:ABC-type transporter activity"/>
    <property type="evidence" value="ECO:0007669"/>
    <property type="project" value="InterPro"/>
</dbReference>
<comment type="similarity">
    <text evidence="2">Belongs to the ABC transporter superfamily. ABCG family. Eye pigment precursor importer (TC 3.A.1.204) subfamily.</text>
</comment>
<keyword evidence="8 9" id="KW-0472">Membrane</keyword>
<dbReference type="InterPro" id="IPR003593">
    <property type="entry name" value="AAA+_ATPase"/>
</dbReference>
<dbReference type="InterPro" id="IPR027417">
    <property type="entry name" value="P-loop_NTPase"/>
</dbReference>
<dbReference type="AlphaFoldDB" id="A0A9Q0YHU1"/>
<dbReference type="Pfam" id="PF19055">
    <property type="entry name" value="ABC2_membrane_7"/>
    <property type="match status" value="1"/>
</dbReference>